<dbReference type="GO" id="GO:0006383">
    <property type="term" value="P:transcription by RNA polymerase III"/>
    <property type="evidence" value="ECO:0007669"/>
    <property type="project" value="InterPro"/>
</dbReference>
<proteinExistence type="predicted"/>
<feature type="repeat" description="TPR" evidence="3">
    <location>
        <begin position="495"/>
        <end position="528"/>
    </location>
</feature>
<protein>
    <submittedName>
        <fullName evidence="5">General transcription factor 3C polypeptide 3</fullName>
    </submittedName>
</protein>
<evidence type="ECO:0000313" key="6">
    <source>
        <dbReference type="Proteomes" id="UP001219518"/>
    </source>
</evidence>
<gene>
    <name evidence="5" type="ORF">KUF71_015463</name>
</gene>
<dbReference type="SMART" id="SM00028">
    <property type="entry name" value="TPR"/>
    <property type="match status" value="6"/>
</dbReference>
<sequence>MTNSVVPPNLLAATVKNEVKMADWEESGLRKDGTTDANIPIMKLPSPSKSDLRCAFEQAEDEDNMIISLGPASPFVGEDSMPGPSNSQGIGDLDWNESESRDEPSSCDPPDPPGNVDIIEEQRQREILNRYLNKEISFVEYAQLADSEDVQNETSAAETQPDNSGANLTSCEAFEKELKPRFRRRRRILPPALQGLLGEANLTYARGDHATAEKMCLEIIRQCPNDPEAFNTLAHLYEEQGLAEKSLQVALIAALLSPGDPNQWIRLALMSEEQGNLKQAIQCYTRAIRADPSNIESHMKRASLFEEIKDHKSAMKCYTRLLTFLTPDNGPLILELAKKVSYSHHKDGDLTRAKEAMELAFLKVPNDIQSEEVNLFLDLLLQLQDYPRVLEVMVSHCGVEVLTEQSEESDPVVIRCDFPEEIPMDLWAKLAVVLIHLRTFHLFDDLIEYLLQRVDCEVAGDLYLDVAEALMAVDRHRDALRLLRPLVESKNYSLAAVWLRQAECLRVCGLIEEAVEAYEQVVDQAPQHIDVRVTLSTLLTSLGREEEAISVLTQDADREVLDPGLLYKRAILLRDGGLERAEEFLAVGQLLLSRHCVRIRNREELDALCRLRRIDKRSIALKEIRDLRGEAQQDQDAPEFTFGEREPSNQEEWELLKDLCKTCLSVGRFGQLERLALSALGSKRLYTDDMGPEIEFLSLLACLHNGDAYYGYNLARDLVVREVLCPRAWNLFNLVIQRADDVRHNRFIMRFLSRHPNHPALTVLHANNCLVAGTYKYALNEYAAAFKREESPMLAFLIGVTIIQMACQKFSAKKHSLVTQGIAFLWQYKDLRGPSGLQEVYYNIGRAFHQLGLLPSAIHHYKLVLATPPPNESMLDLCQEAAFNLHLIYLNAGCNDIAQMYVDKYIVV</sequence>
<dbReference type="InterPro" id="IPR011990">
    <property type="entry name" value="TPR-like_helical_dom_sf"/>
</dbReference>
<evidence type="ECO:0000256" key="2">
    <source>
        <dbReference type="ARBA" id="ARBA00022803"/>
    </source>
</evidence>
<name>A0AAE1LQZ4_9NEOP</name>
<feature type="region of interest" description="Disordered" evidence="4">
    <location>
        <begin position="68"/>
        <end position="117"/>
    </location>
</feature>
<evidence type="ECO:0000256" key="4">
    <source>
        <dbReference type="SAM" id="MobiDB-lite"/>
    </source>
</evidence>
<dbReference type="PROSITE" id="PS50005">
    <property type="entry name" value="TPR"/>
    <property type="match status" value="3"/>
</dbReference>
<evidence type="ECO:0000313" key="5">
    <source>
        <dbReference type="EMBL" id="KAK3927157.1"/>
    </source>
</evidence>
<dbReference type="Proteomes" id="UP001219518">
    <property type="component" value="Unassembled WGS sequence"/>
</dbReference>
<dbReference type="PANTHER" id="PTHR23082">
    <property type="entry name" value="TRANSCRIPTION INITIATION FACTOR IIIC TFIIIC , POLYPEPTIDE 3-RELATED"/>
    <property type="match status" value="1"/>
</dbReference>
<reference evidence="5" key="1">
    <citation type="submission" date="2021-07" db="EMBL/GenBank/DDBJ databases">
        <authorList>
            <person name="Catto M.A."/>
            <person name="Jacobson A."/>
            <person name="Kennedy G."/>
            <person name="Labadie P."/>
            <person name="Hunt B.G."/>
            <person name="Srinivasan R."/>
        </authorList>
    </citation>
    <scope>NUCLEOTIDE SEQUENCE</scope>
    <source>
        <strain evidence="5">PL_HMW_Pooled</strain>
        <tissue evidence="5">Head</tissue>
    </source>
</reference>
<dbReference type="InterPro" id="IPR039340">
    <property type="entry name" value="Tfc4/TFIIIC-102/Sfc4"/>
</dbReference>
<dbReference type="Pfam" id="PF07719">
    <property type="entry name" value="TPR_2"/>
    <property type="match status" value="1"/>
</dbReference>
<dbReference type="Gene3D" id="1.25.40.10">
    <property type="entry name" value="Tetratricopeptide repeat domain"/>
    <property type="match status" value="3"/>
</dbReference>
<feature type="repeat" description="TPR" evidence="3">
    <location>
        <begin position="838"/>
        <end position="871"/>
    </location>
</feature>
<keyword evidence="6" id="KW-1185">Reference proteome</keyword>
<keyword evidence="1" id="KW-0677">Repeat</keyword>
<dbReference type="GO" id="GO:0000127">
    <property type="term" value="C:transcription factor TFIIIC complex"/>
    <property type="evidence" value="ECO:0007669"/>
    <property type="project" value="TreeGrafter"/>
</dbReference>
<dbReference type="EMBL" id="JAHWGI010001278">
    <property type="protein sequence ID" value="KAK3927157.1"/>
    <property type="molecule type" value="Genomic_DNA"/>
</dbReference>
<feature type="repeat" description="TPR" evidence="3">
    <location>
        <begin position="261"/>
        <end position="294"/>
    </location>
</feature>
<evidence type="ECO:0000256" key="3">
    <source>
        <dbReference type="PROSITE-ProRule" id="PRU00339"/>
    </source>
</evidence>
<reference evidence="5" key="2">
    <citation type="journal article" date="2023" name="BMC Genomics">
        <title>Pest status, molecular evolution, and epigenetic factors derived from the genome assembly of Frankliniella fusca, a thysanopteran phytovirus vector.</title>
        <authorList>
            <person name="Catto M.A."/>
            <person name="Labadie P.E."/>
            <person name="Jacobson A.L."/>
            <person name="Kennedy G.G."/>
            <person name="Srinivasan R."/>
            <person name="Hunt B.G."/>
        </authorList>
    </citation>
    <scope>NUCLEOTIDE SEQUENCE</scope>
    <source>
        <strain evidence="5">PL_HMW_Pooled</strain>
    </source>
</reference>
<dbReference type="PANTHER" id="PTHR23082:SF0">
    <property type="entry name" value="GENERAL TRANSCRIPTION FACTOR 3C POLYPEPTIDE 3"/>
    <property type="match status" value="1"/>
</dbReference>
<accession>A0AAE1LQZ4</accession>
<dbReference type="AlphaFoldDB" id="A0AAE1LQZ4"/>
<feature type="region of interest" description="Disordered" evidence="4">
    <location>
        <begin position="149"/>
        <end position="169"/>
    </location>
</feature>
<dbReference type="InterPro" id="IPR019734">
    <property type="entry name" value="TPR_rpt"/>
</dbReference>
<dbReference type="InterPro" id="IPR013105">
    <property type="entry name" value="TPR_2"/>
</dbReference>
<evidence type="ECO:0000256" key="1">
    <source>
        <dbReference type="ARBA" id="ARBA00022737"/>
    </source>
</evidence>
<keyword evidence="2 3" id="KW-0802">TPR repeat</keyword>
<comment type="caution">
    <text evidence="5">The sequence shown here is derived from an EMBL/GenBank/DDBJ whole genome shotgun (WGS) entry which is preliminary data.</text>
</comment>
<dbReference type="Pfam" id="PF14559">
    <property type="entry name" value="TPR_19"/>
    <property type="match status" value="1"/>
</dbReference>
<dbReference type="SUPFAM" id="SSF48452">
    <property type="entry name" value="TPR-like"/>
    <property type="match status" value="3"/>
</dbReference>
<feature type="compositionally biased region" description="Polar residues" evidence="4">
    <location>
        <begin position="152"/>
        <end position="169"/>
    </location>
</feature>
<organism evidence="5 6">
    <name type="scientific">Frankliniella fusca</name>
    <dbReference type="NCBI Taxonomy" id="407009"/>
    <lineage>
        <taxon>Eukaryota</taxon>
        <taxon>Metazoa</taxon>
        <taxon>Ecdysozoa</taxon>
        <taxon>Arthropoda</taxon>
        <taxon>Hexapoda</taxon>
        <taxon>Insecta</taxon>
        <taxon>Pterygota</taxon>
        <taxon>Neoptera</taxon>
        <taxon>Paraneoptera</taxon>
        <taxon>Thysanoptera</taxon>
        <taxon>Terebrantia</taxon>
        <taxon>Thripoidea</taxon>
        <taxon>Thripidae</taxon>
        <taxon>Frankliniella</taxon>
    </lineage>
</organism>